<keyword evidence="3" id="KW-1185">Reference proteome</keyword>
<dbReference type="PROSITE" id="PS50837">
    <property type="entry name" value="NACHT"/>
    <property type="match status" value="1"/>
</dbReference>
<dbReference type="PANTHER" id="PTHR46844">
    <property type="entry name" value="SLR5058 PROTEIN"/>
    <property type="match status" value="1"/>
</dbReference>
<evidence type="ECO:0000313" key="2">
    <source>
        <dbReference type="EMBL" id="KAJ8033449.1"/>
    </source>
</evidence>
<dbReference type="Pfam" id="PF05729">
    <property type="entry name" value="NACHT"/>
    <property type="match status" value="1"/>
</dbReference>
<comment type="caution">
    <text evidence="2">The sequence shown here is derived from an EMBL/GenBank/DDBJ whole genome shotgun (WGS) entry which is preliminary data.</text>
</comment>
<protein>
    <submittedName>
        <fullName evidence="2">Protein NLRC5</fullName>
    </submittedName>
</protein>
<evidence type="ECO:0000313" key="3">
    <source>
        <dbReference type="Proteomes" id="UP001152320"/>
    </source>
</evidence>
<dbReference type="Proteomes" id="UP001152320">
    <property type="component" value="Chromosome 11"/>
</dbReference>
<dbReference type="OrthoDB" id="120976at2759"/>
<dbReference type="Gene3D" id="3.40.50.300">
    <property type="entry name" value="P-loop containing nucleotide triphosphate hydrolases"/>
    <property type="match status" value="1"/>
</dbReference>
<dbReference type="InterPro" id="IPR007111">
    <property type="entry name" value="NACHT_NTPase"/>
</dbReference>
<accession>A0A9Q1H4Y5</accession>
<reference evidence="2" key="1">
    <citation type="submission" date="2021-10" db="EMBL/GenBank/DDBJ databases">
        <title>Tropical sea cucumber genome reveals ecological adaptation and Cuvierian tubules defense mechanism.</title>
        <authorList>
            <person name="Chen T."/>
        </authorList>
    </citation>
    <scope>NUCLEOTIDE SEQUENCE</scope>
    <source>
        <strain evidence="2">Nanhai2018</strain>
        <tissue evidence="2">Muscle</tissue>
    </source>
</reference>
<dbReference type="AlphaFoldDB" id="A0A9Q1H4Y5"/>
<gene>
    <name evidence="2" type="ORF">HOLleu_23694</name>
</gene>
<feature type="domain" description="NACHT" evidence="1">
    <location>
        <begin position="324"/>
        <end position="415"/>
    </location>
</feature>
<dbReference type="PANTHER" id="PTHR46844:SF1">
    <property type="entry name" value="SLR5058 PROTEIN"/>
    <property type="match status" value="1"/>
</dbReference>
<dbReference type="SUPFAM" id="SSF52540">
    <property type="entry name" value="P-loop containing nucleoside triphosphate hydrolases"/>
    <property type="match status" value="1"/>
</dbReference>
<evidence type="ECO:0000259" key="1">
    <source>
        <dbReference type="PROSITE" id="PS50837"/>
    </source>
</evidence>
<dbReference type="EMBL" id="JAIZAY010000011">
    <property type="protein sequence ID" value="KAJ8033449.1"/>
    <property type="molecule type" value="Genomic_DNA"/>
</dbReference>
<name>A0A9Q1H4Y5_HOLLE</name>
<dbReference type="InterPro" id="IPR027417">
    <property type="entry name" value="P-loop_NTPase"/>
</dbReference>
<proteinExistence type="predicted"/>
<sequence>MFCRSSMSIVSYPLENDGRQSNGQAIRKFAKEPEEKPINSVILQINRTCDGLSLYISEYKDLEDLGTRLGCIMYLFSILIFVVRATVANEENVAGQFCKSQQFLELGKTGYIECFFTKPFFGIFWFDSLDHVNNVPIAMLKDSVKSGDGYQAGEYDINPHGSLIITEVSPLHEKSFTVYKLETVDSKIEPIFINVVVYAFPNPLHPIINDCLHQQCVVEIPYRGSLRCAVNGIRPIVKLSWKMAHEDPLHAITFYGENYTIETNGDVYDVMLTSRFVVNDTSVSRLNVECGIVLEERDDLFNLTSEAHLLLLTVFFSDPYFKGKTFVLEGESGCGQSTFAQQLAYDWCIKPNVSPQQCVEILILLPFRQFGNMTSMCEAIKKIYFPEHSDIDEEVLQSILSESSHVLIILDGYDEYPQVISDPRKIVQTSTSQKKHNFTLIITSRSCLEEGSISNDNQQVSLIACTTSVRDTSSFEKEEIKDVKGIKRMESYLETNPFVACLCSFPLFFLLADVLSFEENNVQSVSGFLEEIIQSVDRLTSDLSSVQTFEDSYRKLGGEVFRKMGLQDKNDNCVWLKEDISKIIDSECFKMLLQSSILVEEKVTSGDFTSAFYVKFCHSIFHEWFSAIYIANKIKSDDNYNMDFLREDLSFYKPVYYFYVFLLKLREQTVCEKLMKILEKRENFREFLILFKRNTVEYKAEAEELIESYVSENINF</sequence>
<organism evidence="2 3">
    <name type="scientific">Holothuria leucospilota</name>
    <name type="common">Black long sea cucumber</name>
    <name type="synonym">Mertensiothuria leucospilota</name>
    <dbReference type="NCBI Taxonomy" id="206669"/>
    <lineage>
        <taxon>Eukaryota</taxon>
        <taxon>Metazoa</taxon>
        <taxon>Echinodermata</taxon>
        <taxon>Eleutherozoa</taxon>
        <taxon>Echinozoa</taxon>
        <taxon>Holothuroidea</taxon>
        <taxon>Aspidochirotacea</taxon>
        <taxon>Aspidochirotida</taxon>
        <taxon>Holothuriidae</taxon>
        <taxon>Holothuria</taxon>
    </lineage>
</organism>